<proteinExistence type="predicted"/>
<dbReference type="PRINTS" id="PR00420">
    <property type="entry name" value="RNGMNOXGNASE"/>
</dbReference>
<dbReference type="EMBL" id="JAUFSA010000003">
    <property type="protein sequence ID" value="MDP7738877.1"/>
    <property type="molecule type" value="Genomic_DNA"/>
</dbReference>
<dbReference type="InterPro" id="IPR036188">
    <property type="entry name" value="FAD/NAD-bd_sf"/>
</dbReference>
<dbReference type="Gene3D" id="3.50.50.60">
    <property type="entry name" value="FAD/NAD(P)-binding domain"/>
    <property type="match status" value="1"/>
</dbReference>
<gene>
    <name evidence="1" type="ORF">QXL92_29515</name>
</gene>
<evidence type="ECO:0000313" key="1">
    <source>
        <dbReference type="EMBL" id="MDP7738877.1"/>
    </source>
</evidence>
<accession>A0A4R5WAH9</accession>
<dbReference type="SUPFAM" id="SSF51905">
    <property type="entry name" value="FAD/NAD(P)-binding domain"/>
    <property type="match status" value="1"/>
</dbReference>
<dbReference type="GO" id="GO:0005829">
    <property type="term" value="C:cytosol"/>
    <property type="evidence" value="ECO:0007669"/>
    <property type="project" value="TreeGrafter"/>
</dbReference>
<protein>
    <submittedName>
        <fullName evidence="1">NAD(P)/FAD-dependent oxidoreductase</fullName>
    </submittedName>
</protein>
<comment type="caution">
    <text evidence="1">The sequence shown here is derived from an EMBL/GenBank/DDBJ whole genome shotgun (WGS) entry which is preliminary data.</text>
</comment>
<evidence type="ECO:0000313" key="2">
    <source>
        <dbReference type="Proteomes" id="UP001229081"/>
    </source>
</evidence>
<dbReference type="Pfam" id="PF13450">
    <property type="entry name" value="NAD_binding_8"/>
    <property type="match status" value="1"/>
</dbReference>
<dbReference type="PANTHER" id="PTHR10668">
    <property type="entry name" value="PHYTOENE DEHYDROGENASE"/>
    <property type="match status" value="1"/>
</dbReference>
<name>A0A4R5WAH9_9MYCO</name>
<dbReference type="Proteomes" id="UP001229081">
    <property type="component" value="Unassembled WGS sequence"/>
</dbReference>
<dbReference type="PANTHER" id="PTHR10668:SF103">
    <property type="entry name" value="PYRIDINE NUCLEOTIDE-DISULFIDE OXIDOREDUCTASE DOMAIN-CONTAINING PROTEIN 2"/>
    <property type="match status" value="1"/>
</dbReference>
<reference evidence="1" key="1">
    <citation type="submission" date="2023-06" db="EMBL/GenBank/DDBJ databases">
        <title>Identification of two novel mycobacterium reveal diversities and complexities of Mycobacterium gordonae clade.</title>
        <authorList>
            <person name="Matsumoto Y."/>
            <person name="Nakamura S."/>
            <person name="Motooka D."/>
            <person name="Fukushima K."/>
        </authorList>
    </citation>
    <scope>NUCLEOTIDE SEQUENCE</scope>
    <source>
        <strain evidence="1">TY812</strain>
    </source>
</reference>
<dbReference type="AlphaFoldDB" id="A0A4R5WAH9"/>
<sequence length="518" mass="54264">MPMADADFDVVVVGGGHNGLVAAAYLARAGLRVRLLERLPHIGGATVSAQLFDGVDVRLSRYSYLVSLLPSRIVDDLGAGVQLAGRPYSSYTPDPGTSGRTGLLVGPTSSFAAIGAAGDERGFAAFYRRCGLVTGRLWPTLLEPLRTREQARQLVLADGDPDGMAAWQAMVDEPIGHAITDAVTSDLVRGVIATDALVGTFARLDDTSLLQNICFLYHVLGGGTGDWNVPIGGMGVVSAALAAAASRHGAQITTDAEVLALDPGGEVRYRSNGDEHRVRGRFVLSGVGPAVLAGLLGETAPPVAPGPQVKVNMVLRRLPRLRDQSVSPEQAFGGTFHVNETWSQLDAGYLRAADGQLPDPLPCEAYCHSLTDRSIVSPQLPGVQTMTVFGFQAPVSGSPEPGLLREQLTEAVLASLNSVLAEPIQDVLLPDAHGRPCLETTTTLDLEDRLGMTGGNIFHGALSWPFADDDDPLDTPARQWGVATAHDRIMLCGSGARRGGAVSGIGGHNAAMAVLASL</sequence>
<organism evidence="1 2">
    <name type="scientific">Mycobacterium paragordonae</name>
    <dbReference type="NCBI Taxonomy" id="1389713"/>
    <lineage>
        <taxon>Bacteria</taxon>
        <taxon>Bacillati</taxon>
        <taxon>Actinomycetota</taxon>
        <taxon>Actinomycetes</taxon>
        <taxon>Mycobacteriales</taxon>
        <taxon>Mycobacteriaceae</taxon>
        <taxon>Mycobacterium</taxon>
    </lineage>
</organism>